<dbReference type="InterPro" id="IPR015943">
    <property type="entry name" value="WD40/YVTN_repeat-like_dom_sf"/>
</dbReference>
<dbReference type="EMBL" id="LGTQ01000005">
    <property type="protein sequence ID" value="KPM50057.1"/>
    <property type="molecule type" value="Genomic_DNA"/>
</dbReference>
<accession>A0A0P7BGE1</accession>
<dbReference type="STRING" id="1605367.AFM12_05805"/>
<evidence type="ECO:0000313" key="1">
    <source>
        <dbReference type="EMBL" id="KPM50057.1"/>
    </source>
</evidence>
<sequence>MLKAKFIALYYAFKIMTCSCNSEVSMGFVNLRSESKIEKLGKLPEIIDESSGLALLHNGNILTHNDDGEPALFEIETSGKLISKKIINGTQNTDWEDLTTDTEKSIYIGDFGNNFQNRKNLRIFKHNSYNSTESITFRYADQSQFPAPIKNFDCEAFFWHNGELHLFTKSWEKKNPISKHYSLPDKAGDYTLRVQEVLSIQQPVTAADISPNGKFYALLTYGKILFFEVKNDEINFKHPLGCIKTRRKQTEALTFISDREILFSNEQGDLYKVTFDLP</sequence>
<dbReference type="RefSeq" id="WP_055144926.1">
    <property type="nucleotide sequence ID" value="NZ_JXSZ01000005.1"/>
</dbReference>
<name>A0A0P7BGE1_9BACT</name>
<proteinExistence type="predicted"/>
<comment type="caution">
    <text evidence="1">The sequence shown here is derived from an EMBL/GenBank/DDBJ whole genome shotgun (WGS) entry which is preliminary data.</text>
</comment>
<evidence type="ECO:0000313" key="2">
    <source>
        <dbReference type="Proteomes" id="UP000050454"/>
    </source>
</evidence>
<reference evidence="1 2" key="1">
    <citation type="submission" date="2015-07" db="EMBL/GenBank/DDBJ databases">
        <title>The draft genome sequence of Leadbetterella sp. JN14-9.</title>
        <authorList>
            <person name="Liu Y."/>
            <person name="Du J."/>
            <person name="Shao Z."/>
        </authorList>
    </citation>
    <scope>NUCLEOTIDE SEQUENCE [LARGE SCALE GENOMIC DNA]</scope>
    <source>
        <strain evidence="1 2">JN14-9</strain>
    </source>
</reference>
<dbReference type="Gene3D" id="2.130.10.10">
    <property type="entry name" value="YVTN repeat-like/Quinoprotein amine dehydrogenase"/>
    <property type="match status" value="1"/>
</dbReference>
<dbReference type="OrthoDB" id="9798438at2"/>
<keyword evidence="2" id="KW-1185">Reference proteome</keyword>
<dbReference type="Proteomes" id="UP000050454">
    <property type="component" value="Unassembled WGS sequence"/>
</dbReference>
<dbReference type="SUPFAM" id="SSF82171">
    <property type="entry name" value="DPP6 N-terminal domain-like"/>
    <property type="match status" value="1"/>
</dbReference>
<protein>
    <recommendedName>
        <fullName evidence="3">SMP-30/Gluconolactonase/LRE-like region domain-containing protein</fullName>
    </recommendedName>
</protein>
<evidence type="ECO:0008006" key="3">
    <source>
        <dbReference type="Google" id="ProtNLM"/>
    </source>
</evidence>
<dbReference type="AlphaFoldDB" id="A0A0P7BGE1"/>
<organism evidence="1 2">
    <name type="scientific">Jiulongibacter sediminis</name>
    <dbReference type="NCBI Taxonomy" id="1605367"/>
    <lineage>
        <taxon>Bacteria</taxon>
        <taxon>Pseudomonadati</taxon>
        <taxon>Bacteroidota</taxon>
        <taxon>Cytophagia</taxon>
        <taxon>Cytophagales</taxon>
        <taxon>Leadbetterellaceae</taxon>
        <taxon>Jiulongibacter</taxon>
    </lineage>
</organism>
<gene>
    <name evidence="1" type="ORF">AFM12_05805</name>
</gene>